<evidence type="ECO:0000259" key="1">
    <source>
        <dbReference type="Pfam" id="PF06889"/>
    </source>
</evidence>
<gene>
    <name evidence="2" type="ORF">SMD11_4598</name>
</gene>
<reference evidence="2 3" key="1">
    <citation type="submission" date="2017-06" db="EMBL/GenBank/DDBJ databases">
        <title>Streptomyces albireticuli Genome sequencing and assembly.</title>
        <authorList>
            <person name="Wang Y."/>
            <person name="Du B."/>
            <person name="Ding Y."/>
            <person name="Liu H."/>
            <person name="Hou Q."/>
            <person name="Liu K."/>
            <person name="Yao L."/>
            <person name="Wang C."/>
        </authorList>
    </citation>
    <scope>NUCLEOTIDE SEQUENCE [LARGE SCALE GENOMIC DNA]</scope>
    <source>
        <strain evidence="2 3">MDJK11</strain>
    </source>
</reference>
<sequence length="401" mass="44473">MTSTSPRTRALAARRPWQPPTEVERRLRDAALAGDEKGYLRVLAETDLYLYLAKDQVDAGGARSWRTTEDELGNWCVAVRTPGERLPRHAGSVASCRTLEDLAEHWPDARFSLYVNPGSPSGMRLRARPWDRRRWKKAARAAGTDRPTTLLTKLTGPRSGPLAHALACGAHLSVTNGVLWNEIGDVYRDYERDVHLLRDIWGTGTPQEWQLQMNALLAARNSPPEPELALRVRRELSRDAATLGADAWRRACAAALDELEIPEADAAVQDVIGRILRYEARFRADGLLAPDGYVRSAVGYDYGRAVGFARWGLSARLCPAEAAEGAILRAGGACREAYDSWEDFSAGYALGRVLRFDTEEFGEWYTAVLEPHRLLTTDPGSPWRTVGWDEAQGGNPGARIR</sequence>
<dbReference type="AlphaFoldDB" id="A0A1Z2L7D0"/>
<dbReference type="KEGG" id="salj:SMD11_4598"/>
<dbReference type="OrthoDB" id="4322331at2"/>
<protein>
    <recommendedName>
        <fullName evidence="1">DUF1266 domain-containing protein</fullName>
    </recommendedName>
</protein>
<evidence type="ECO:0000313" key="2">
    <source>
        <dbReference type="EMBL" id="ARZ70195.1"/>
    </source>
</evidence>
<dbReference type="Proteomes" id="UP000195755">
    <property type="component" value="Chromosome"/>
</dbReference>
<organism evidence="2 3">
    <name type="scientific">Streptomyces albireticuli</name>
    <dbReference type="NCBI Taxonomy" id="1940"/>
    <lineage>
        <taxon>Bacteria</taxon>
        <taxon>Bacillati</taxon>
        <taxon>Actinomycetota</taxon>
        <taxon>Actinomycetes</taxon>
        <taxon>Kitasatosporales</taxon>
        <taxon>Streptomycetaceae</taxon>
        <taxon>Streptomyces</taxon>
    </lineage>
</organism>
<dbReference type="EMBL" id="CP021744">
    <property type="protein sequence ID" value="ARZ70195.1"/>
    <property type="molecule type" value="Genomic_DNA"/>
</dbReference>
<proteinExistence type="predicted"/>
<name>A0A1Z2L7D0_9ACTN</name>
<dbReference type="RefSeq" id="WP_087928186.1">
    <property type="nucleotide sequence ID" value="NZ_CP021744.1"/>
</dbReference>
<accession>A0A1Z2L7D0</accession>
<feature type="domain" description="DUF1266" evidence="1">
    <location>
        <begin position="197"/>
        <end position="388"/>
    </location>
</feature>
<dbReference type="InterPro" id="IPR009677">
    <property type="entry name" value="DUF1266"/>
</dbReference>
<dbReference type="Pfam" id="PF06889">
    <property type="entry name" value="DUF1266"/>
    <property type="match status" value="1"/>
</dbReference>
<evidence type="ECO:0000313" key="3">
    <source>
        <dbReference type="Proteomes" id="UP000195755"/>
    </source>
</evidence>